<keyword evidence="2" id="KW-1185">Reference proteome</keyword>
<keyword evidence="1" id="KW-0732">Signal</keyword>
<dbReference type="RefSeq" id="XP_065663855.1">
    <property type="nucleotide sequence ID" value="XM_065807783.1"/>
</dbReference>
<sequence length="2824" mass="319602">MLSLLIFIQCVLHVWSGVPIPKFSYQIVNVPSTIYRYSLEIPQDTFIDAEDGNTQKLQIQWLFINNQTVPNTYWIVLRRSPNKDELILYVDRNVWQNQYYYFNLKAIDKDGNYAVMLYNFTFLSPPQDPIYKRFLILESNSSDIFQSSSVEILFYIQEKKIYPYSQLNQQGVPSFDQIVTDTLNLTKTNGLTTIYLTWSSSIFFLNWCDLNKIINFRSKTIKMYNLTYLQYFNPEFFVKQSTESFYGACSYLSIDPPLVSSYVFNSIQIDTGVYFSIALPHGLFFPPETGKLMSILLDLRTSSGEKLPSSYWITLNGNNISNNKTLDGFVSYNQALQQSSYIFQLVASTPLLEESYRILNISINSFPIIQQNFIVSFKGFVAFSTSYLNFITRFISIMSNYLSISSSIIIFDVNTPSDQTVVTWSLLDFTLQSCNISELSLLKFKLVDENGLPTNGLKDVLNMSINYLVSNITFSAQLACLTDQNGPVRNEVYLNISVKDGLYRFILPLPSTTFIDAKDGDMSKLVLQLLLPNGENVPLSNWVQLLRSNNKDQLIGFLSLETYSKKSWSFLLKATDSDGNYATKSYNFFIDTQPLSLYYQISLTLQTSVAEVVSLNDVELAFYIQEKKILPYSQLENQGIFDVNTLIVLSLNVKRDFNVTSASFVWSSSIFSFSSCDVNKMIRFRSKVFDNFNAVYNSFFKPEITITSKFESFIGNCSYLSSDPPLVGNPAFIKVEVEFGLLFSINIPNDIFIPPVNGSSMKLNIYLTGVDGEDLSFLNWINLNDNTLTNNISFVGYASNDVAAIQTIYRFRLVAYTPLLVNASRLLIVNITNYYQVKENFVVTLSLTSYNIIAYYTFINLFLSTISNYLSYPVDSILVLKSTFISNNVVIRWTLKEYSATECNLTELNRITNKLVYKDGKATLNFTSTLSNITVNLSLINIENLGVCAANKNFPVPDEPLLNINVSNNVNRFNLLLNRTTFVDSKDGDMSNLKIDLLFENGEPVSLSNWVQVSRSNENDSLIGYIPLNVYNKLIWKFILKATNSDGNFATKLYIFNLESSPKQATYKMHLTLRSNYQNFVNSNDVLILFYILDFKLMNYSQRNFQGISDVYSFITEDVKIFRNISEILITLLWSTDEFTTSYCQLEKIVQLRNKSTGKYYTKYSNMFLPEFNLISNTESFFDACSYLSADPPILGAQQFQKLYVASGSLFSITIPDDLFRPPLNGSTMTLNIELRNQKGEAVLVPWVALNGNIFRYGLKIEGYIPFDIAFGNSSFLFQLVAITPLREEISHFFNIIILDDKTTLQLNYVVTFSSQSYTVGNYNFVSNFMSQLSSYLSVRMSSILIIKFVTTTSSTDIQWTLLSLTGTCCNDVLVQAINSKVISNGTSNPNLDFVLNSINFVNTTIVYNLGFACNNDNTPPVPDVDTEDVMIQSNVYRFRLTLPLTTFVDKSDGNINFLKIDFMTKNKTTVPVNNWIQLQKTNNSYEYIGYVNILLSSTNIWTYFIKATDKTGNAAFKKYKFFMVEKQTQANYRKNLTIYSFLPSLYQMTDVEILFYIQEQKLYPYSLQQNQGITDVNTLITEELQVTRRGSFVEIYLVWTSAIFIASSCDIQKLINCRSKTLSNYTQIYSNFFLPEFTFISETEEFLDACKFLTSKPPVVGPSNFSDILLKVGEFFSIVLPNNLFIAPSIATSLSVYLQDENGNALPNFSWITLKNSNFASNLRIEGYVSIEMATRNTNYLFRLVAVTSLQVEAYRLINITITEYKPIQQNFVITFMTSSTKIPYTTFVNRFIVTISKYLSLSVSSILIISYDTNSTLTKVKWTLVQLTGASCDSLLASSISLKILDSNSTINPYLLDVLANISIALMSADISKSDKCTVDRNGPIPDQFSKVITIDTNVYRFSFILPVTTFVDVKDGDMTKLFIELTTENGYSLSVESWIELVQSSNSFRLNGFVSSVTYTEPKWIFLLKATDSDKNVGTKKYIFIVNPPPLGPSYIKSLTLSTISPSIFGLNDVSILFYIQEKKLIPYAIGNSQGFTDINALVTRNLIVERTDSYITVKLLWSSNVFVSNQCPVQKIIDVRSKTTGAYSAIYSQSFQPEFMLIEENESLHGPCIDLSINPPLIGPVILNTIGVKFGELFSINLPNSLFIAPSVGTKLSIYLSDENGNALPEFYWIRLSSNNLDFGLRLEGYASNKIAVQKTRYQFRFVAVTQLQTESYSVINVIIQGYKLIQKNFLITLSTFSRVNIDTVFINQFVLTVANYLSFSASSVLIINYDTSSLLTKIEWTLVQFASISCDRNLASSISSKLLGTNGKVNADFSNALANINFVLSSVDIFLSDICAINSNGPVPDQPLQTYLINTNVYRFSYNLPITTFVDAKDGDMSKLIIELTTESGISVPVNSWIELVQSGSRFLLNGFVCNTTYNKAQWIFILKATDSDKNVGFKKYIFNVKFPLLGPNYIKDLVLRSFSSAILSMSDVSLLFYIQEKKLIPYAIGQSQGFTEVESLITNSFLVQRTDSFITVNMVWSSNIFVSEECSLQKIISVRSKTTGSYSSTYSKVFQPEFMYVLEKELFFGPCGVLSIDPPTIGPGTLNTIRVKFGEFFTVILPKNLFTPPTIGTSLSFYLRDENGNVLPDFYWIKLNSNNLDIGLKIEGYASNVIAVQRTSYLFRLIATTSLKIEAYRFIHISIIGYIPIQQQLVVTFTTLSTITSCTTFVNQFILTISKYLSFSASSIVIINYDTISSLTKIQWTTVHFTGDSCDSLFASSISLKLLDENGKVKQDFFKALLNINIILTSANISISDNCAIDRNSFVPLQPLRN</sequence>
<evidence type="ECO:0000256" key="1">
    <source>
        <dbReference type="SAM" id="SignalP"/>
    </source>
</evidence>
<evidence type="ECO:0000313" key="2">
    <source>
        <dbReference type="Proteomes" id="UP001652625"/>
    </source>
</evidence>
<dbReference type="Proteomes" id="UP001652625">
    <property type="component" value="Chromosome 10"/>
</dbReference>
<dbReference type="PANTHER" id="PTHR21559:SF21">
    <property type="entry name" value="DYSTROGLYCAN 1"/>
    <property type="match status" value="1"/>
</dbReference>
<reference evidence="3" key="1">
    <citation type="submission" date="2025-08" db="UniProtKB">
        <authorList>
            <consortium name="RefSeq"/>
        </authorList>
    </citation>
    <scope>IDENTIFICATION</scope>
</reference>
<dbReference type="PANTHER" id="PTHR21559">
    <property type="entry name" value="DYSTROGLYCAN-RELATED"/>
    <property type="match status" value="1"/>
</dbReference>
<protein>
    <submittedName>
        <fullName evidence="3">Uncharacterized protein LOC124816537 isoform X3</fullName>
    </submittedName>
</protein>
<name>A0ABM4CPT1_HYDVU</name>
<organism evidence="2 3">
    <name type="scientific">Hydra vulgaris</name>
    <name type="common">Hydra</name>
    <name type="synonym">Hydra attenuata</name>
    <dbReference type="NCBI Taxonomy" id="6087"/>
    <lineage>
        <taxon>Eukaryota</taxon>
        <taxon>Metazoa</taxon>
        <taxon>Cnidaria</taxon>
        <taxon>Hydrozoa</taxon>
        <taxon>Hydroidolina</taxon>
        <taxon>Anthoathecata</taxon>
        <taxon>Aplanulata</taxon>
        <taxon>Hydridae</taxon>
        <taxon>Hydra</taxon>
    </lineage>
</organism>
<feature type="chain" id="PRO_5046175249" evidence="1">
    <location>
        <begin position="17"/>
        <end position="2824"/>
    </location>
</feature>
<proteinExistence type="predicted"/>
<accession>A0ABM4CPT1</accession>
<gene>
    <name evidence="3" type="primary">LOC124816537</name>
</gene>
<feature type="signal peptide" evidence="1">
    <location>
        <begin position="1"/>
        <end position="16"/>
    </location>
</feature>
<dbReference type="GeneID" id="124816537"/>
<evidence type="ECO:0000313" key="3">
    <source>
        <dbReference type="RefSeq" id="XP_065663855.1"/>
    </source>
</evidence>